<dbReference type="Gene3D" id="1.20.1530.20">
    <property type="match status" value="1"/>
</dbReference>
<feature type="domain" description="Cation/H+ exchanger transmembrane" evidence="11">
    <location>
        <begin position="44"/>
        <end position="425"/>
    </location>
</feature>
<evidence type="ECO:0000256" key="2">
    <source>
        <dbReference type="ARBA" id="ARBA00022448"/>
    </source>
</evidence>
<sequence length="809" mass="90809">MGDVLPLACYPVSVTEANRIWQTGNIIDSELPTLAFQVAYTVFVACLFFLLFKPFHQSRLITYVFAGFLLTPPLLRRFEFLFALVYPITGIMNVEVISNFGLIYYAFLNGLEMNLDTILKAKKEATSIAAAGIIFPMIAGSGLYALHRRFYINNIFKLEEVSTHVYLIWSLVLSVTGFPNLVEILSDLKLHYTGLGKVALTAAMIIDTYNWILFTLLIPFSTYSSNAIYSVLSTIMFVIVCIVLVRPIITKFVERKTEENELDEYQLLFVVMGLLLCSYVTDIIGTHGIVGAFVYGLILPRGRFADSVMAVSDDFGTGFLASIYFSGTGMRFLISSVFSHANWKLTFLVVILLCVTKILGTLFVTSLFGRPAKDGFAIGLLLNTKGALALILLSIAWDKMIFFAPTYAVLISAVLLMTMVVSPIINLIFKPRKRFQQTKLRTIERLRIDAELRMLACVHTNQHATSMINIIELFSATRLSPVYVFGLYLVEITNRATALVVAHMEKPSSQLGGQTAFTQSQVELENITFTFEGFGNRPGHDAFRVETTSVVSAYESIHEDIFNSARERGASLILLPFHKHLSNGNLLETTNSVYKDINKSVMQDAPCSVGIFVDRNLGSFSKTKLRILMVFVGGPNDREALAIAWKMARHRNVELSMIRIRLFDEPVEIESTHFEEARGILSYVMDEEKQRELDEGYISKFRYTAVNNEDSISYSEVDVHTSEDVPRVLKELDQNGCDLYIVGRGYYRNSKIFSNLLEWCECVELGVIGDILASNIFGSSSSVLVVQQYGFGGMEFRKKNSTKLIVKTE</sequence>
<dbReference type="InterPro" id="IPR057291">
    <property type="entry name" value="CHX17_2nd"/>
</dbReference>
<dbReference type="EMBL" id="SDMP01000016">
    <property type="protein sequence ID" value="RYR04890.1"/>
    <property type="molecule type" value="Genomic_DNA"/>
</dbReference>
<dbReference type="GO" id="GO:1902600">
    <property type="term" value="P:proton transmembrane transport"/>
    <property type="evidence" value="ECO:0007669"/>
    <property type="project" value="InterPro"/>
</dbReference>
<accession>A0A444YSI4</accession>
<evidence type="ECO:0000256" key="10">
    <source>
        <dbReference type="SAM" id="Phobius"/>
    </source>
</evidence>
<dbReference type="Proteomes" id="UP000289738">
    <property type="component" value="Chromosome B06"/>
</dbReference>
<feature type="transmembrane region" description="Helical" evidence="10">
    <location>
        <begin position="198"/>
        <end position="221"/>
    </location>
</feature>
<keyword evidence="8 10" id="KW-0472">Membrane</keyword>
<evidence type="ECO:0000256" key="6">
    <source>
        <dbReference type="ARBA" id="ARBA00022989"/>
    </source>
</evidence>
<evidence type="ECO:0000256" key="3">
    <source>
        <dbReference type="ARBA" id="ARBA00022538"/>
    </source>
</evidence>
<evidence type="ECO:0000256" key="4">
    <source>
        <dbReference type="ARBA" id="ARBA00022692"/>
    </source>
</evidence>
<feature type="transmembrane region" description="Helical" evidence="10">
    <location>
        <begin position="227"/>
        <end position="246"/>
    </location>
</feature>
<feature type="transmembrane region" description="Helical" evidence="10">
    <location>
        <begin position="375"/>
        <end position="395"/>
    </location>
</feature>
<dbReference type="GO" id="GO:0006885">
    <property type="term" value="P:regulation of pH"/>
    <property type="evidence" value="ECO:0007669"/>
    <property type="project" value="TreeGrafter"/>
</dbReference>
<comment type="caution">
    <text evidence="14">The sequence shown here is derived from an EMBL/GenBank/DDBJ whole genome shotgun (WGS) entry which is preliminary data.</text>
</comment>
<keyword evidence="6 10" id="KW-1133">Transmembrane helix</keyword>
<evidence type="ECO:0000256" key="9">
    <source>
        <dbReference type="ARBA" id="ARBA00038341"/>
    </source>
</evidence>
<dbReference type="GO" id="GO:0012505">
    <property type="term" value="C:endomembrane system"/>
    <property type="evidence" value="ECO:0007669"/>
    <property type="project" value="TreeGrafter"/>
</dbReference>
<feature type="transmembrane region" description="Helical" evidence="10">
    <location>
        <begin position="166"/>
        <end position="186"/>
    </location>
</feature>
<feature type="domain" description="Cation/H(+) antiporter C-terminal" evidence="13">
    <location>
        <begin position="627"/>
        <end position="789"/>
    </location>
</feature>
<name>A0A444YSI4_ARAHY</name>
<feature type="transmembrane region" description="Helical" evidence="10">
    <location>
        <begin position="128"/>
        <end position="146"/>
    </location>
</feature>
<keyword evidence="4 10" id="KW-0812">Transmembrane</keyword>
<feature type="transmembrane region" description="Helical" evidence="10">
    <location>
        <begin position="346"/>
        <end position="369"/>
    </location>
</feature>
<dbReference type="GO" id="GO:0015297">
    <property type="term" value="F:antiporter activity"/>
    <property type="evidence" value="ECO:0007669"/>
    <property type="project" value="InterPro"/>
</dbReference>
<comment type="subcellular location">
    <subcellularLocation>
        <location evidence="1">Membrane</location>
        <topology evidence="1">Multi-pass membrane protein</topology>
    </subcellularLocation>
</comment>
<feature type="transmembrane region" description="Helical" evidence="10">
    <location>
        <begin position="81"/>
        <end position="107"/>
    </location>
</feature>
<dbReference type="InterPro" id="IPR038770">
    <property type="entry name" value="Na+/solute_symporter_sf"/>
</dbReference>
<evidence type="ECO:0000256" key="7">
    <source>
        <dbReference type="ARBA" id="ARBA00023065"/>
    </source>
</evidence>
<feature type="domain" description="Cation/H(+) antiporter central" evidence="12">
    <location>
        <begin position="484"/>
        <end position="620"/>
    </location>
</feature>
<dbReference type="InterPro" id="IPR057290">
    <property type="entry name" value="CHX17_C"/>
</dbReference>
<proteinExistence type="inferred from homology"/>
<evidence type="ECO:0000256" key="8">
    <source>
        <dbReference type="ARBA" id="ARBA00023136"/>
    </source>
</evidence>
<evidence type="ECO:0000313" key="14">
    <source>
        <dbReference type="EMBL" id="RYR04890.1"/>
    </source>
</evidence>
<dbReference type="PANTHER" id="PTHR32468">
    <property type="entry name" value="CATION/H + ANTIPORTER"/>
    <property type="match status" value="1"/>
</dbReference>
<feature type="transmembrane region" description="Helical" evidence="10">
    <location>
        <begin position="267"/>
        <end position="295"/>
    </location>
</feature>
<dbReference type="PANTHER" id="PTHR32468:SF110">
    <property type="entry name" value="CATION_H+ EXCHANGER 3"/>
    <property type="match status" value="1"/>
</dbReference>
<comment type="similarity">
    <text evidence="9">Belongs to the monovalent cation:proton antiporter 2 (CPA2) transporter (TC 2.A.37) family. CHX (TC 2.A.37.4) subfamily.</text>
</comment>
<gene>
    <name evidence="14" type="ORF">Ahy_B06g084694</name>
</gene>
<evidence type="ECO:0000313" key="15">
    <source>
        <dbReference type="Proteomes" id="UP000289738"/>
    </source>
</evidence>
<dbReference type="InterPro" id="IPR006153">
    <property type="entry name" value="Cation/H_exchanger_TM"/>
</dbReference>
<keyword evidence="3" id="KW-0633">Potassium transport</keyword>
<feature type="transmembrane region" description="Helical" evidence="10">
    <location>
        <begin position="34"/>
        <end position="52"/>
    </location>
</feature>
<reference evidence="14 15" key="1">
    <citation type="submission" date="2019-01" db="EMBL/GenBank/DDBJ databases">
        <title>Sequencing of cultivated peanut Arachis hypogaea provides insights into genome evolution and oil improvement.</title>
        <authorList>
            <person name="Chen X."/>
        </authorList>
    </citation>
    <scope>NUCLEOTIDE SEQUENCE [LARGE SCALE GENOMIC DNA]</scope>
    <source>
        <strain evidence="15">cv. Fuhuasheng</strain>
        <tissue evidence="14">Leaves</tissue>
    </source>
</reference>
<keyword evidence="5" id="KW-0630">Potassium</keyword>
<evidence type="ECO:0000259" key="12">
    <source>
        <dbReference type="Pfam" id="PF23256"/>
    </source>
</evidence>
<evidence type="ECO:0000256" key="5">
    <source>
        <dbReference type="ARBA" id="ARBA00022958"/>
    </source>
</evidence>
<keyword evidence="7" id="KW-0406">Ion transport</keyword>
<protein>
    <submittedName>
        <fullName evidence="14">Uncharacterized protein</fullName>
    </submittedName>
</protein>
<dbReference type="Pfam" id="PF23256">
    <property type="entry name" value="CHX17_2nd"/>
    <property type="match status" value="1"/>
</dbReference>
<evidence type="ECO:0000259" key="11">
    <source>
        <dbReference type="Pfam" id="PF00999"/>
    </source>
</evidence>
<organism evidence="14 15">
    <name type="scientific">Arachis hypogaea</name>
    <name type="common">Peanut</name>
    <dbReference type="NCBI Taxonomy" id="3818"/>
    <lineage>
        <taxon>Eukaryota</taxon>
        <taxon>Viridiplantae</taxon>
        <taxon>Streptophyta</taxon>
        <taxon>Embryophyta</taxon>
        <taxon>Tracheophyta</taxon>
        <taxon>Spermatophyta</taxon>
        <taxon>Magnoliopsida</taxon>
        <taxon>eudicotyledons</taxon>
        <taxon>Gunneridae</taxon>
        <taxon>Pentapetalae</taxon>
        <taxon>rosids</taxon>
        <taxon>fabids</taxon>
        <taxon>Fabales</taxon>
        <taxon>Fabaceae</taxon>
        <taxon>Papilionoideae</taxon>
        <taxon>50 kb inversion clade</taxon>
        <taxon>dalbergioids sensu lato</taxon>
        <taxon>Dalbergieae</taxon>
        <taxon>Pterocarpus clade</taxon>
        <taxon>Arachis</taxon>
    </lineage>
</organism>
<dbReference type="STRING" id="3818.A0A444YSI4"/>
<keyword evidence="2" id="KW-0813">Transport</keyword>
<feature type="transmembrane region" description="Helical" evidence="10">
    <location>
        <begin position="407"/>
        <end position="429"/>
    </location>
</feature>
<evidence type="ECO:0000256" key="1">
    <source>
        <dbReference type="ARBA" id="ARBA00004141"/>
    </source>
</evidence>
<evidence type="ECO:0000259" key="13">
    <source>
        <dbReference type="Pfam" id="PF23259"/>
    </source>
</evidence>
<dbReference type="OrthoDB" id="2687058at2759"/>
<dbReference type="GO" id="GO:0006813">
    <property type="term" value="P:potassium ion transport"/>
    <property type="evidence" value="ECO:0007669"/>
    <property type="project" value="UniProtKB-KW"/>
</dbReference>
<dbReference type="AlphaFoldDB" id="A0A444YSI4"/>
<dbReference type="Pfam" id="PF23259">
    <property type="entry name" value="CHX17_C"/>
    <property type="match status" value="1"/>
</dbReference>
<dbReference type="InterPro" id="IPR050794">
    <property type="entry name" value="CPA2_transporter"/>
</dbReference>
<dbReference type="GO" id="GO:0016020">
    <property type="term" value="C:membrane"/>
    <property type="evidence" value="ECO:0007669"/>
    <property type="project" value="UniProtKB-SubCell"/>
</dbReference>
<dbReference type="Pfam" id="PF00999">
    <property type="entry name" value="Na_H_Exchanger"/>
    <property type="match status" value="1"/>
</dbReference>
<dbReference type="Gramene" id="arahy.Tifrunner.gnm2.ann2.Ah16g410000.1">
    <property type="protein sequence ID" value="arahy.Tifrunner.gnm2.ann2.Ah16g410000.1-CDS"/>
    <property type="gene ID" value="arahy.Tifrunner.gnm2.ann2.Ah16g410000"/>
</dbReference>
<keyword evidence="15" id="KW-1185">Reference proteome</keyword>
<feature type="transmembrane region" description="Helical" evidence="10">
    <location>
        <begin position="315"/>
        <end position="334"/>
    </location>
</feature>
<dbReference type="SMR" id="A0A444YSI4"/>